<evidence type="ECO:0000313" key="2">
    <source>
        <dbReference type="Proteomes" id="UP001054945"/>
    </source>
</evidence>
<reference evidence="1 2" key="1">
    <citation type="submission" date="2021-06" db="EMBL/GenBank/DDBJ databases">
        <title>Caerostris extrusa draft genome.</title>
        <authorList>
            <person name="Kono N."/>
            <person name="Arakawa K."/>
        </authorList>
    </citation>
    <scope>NUCLEOTIDE SEQUENCE [LARGE SCALE GENOMIC DNA]</scope>
</reference>
<dbReference type="Proteomes" id="UP001054945">
    <property type="component" value="Unassembled WGS sequence"/>
</dbReference>
<name>A0AAV4P766_CAEEX</name>
<dbReference type="AlphaFoldDB" id="A0AAV4P766"/>
<sequence>MHNEIYGDGNYTLPGLAFPRNCQFTSLGPLKSTSIFLRNGIFNAEKQKKKNPDWIKTPQVANQGDRLVNVGTLHWRSQRLRYEAIHSGQERSARICKGRRSLNLSRFLLIPGPLRAFP</sequence>
<accession>A0AAV4P766</accession>
<keyword evidence="2" id="KW-1185">Reference proteome</keyword>
<protein>
    <submittedName>
        <fullName evidence="1">Uncharacterized protein</fullName>
    </submittedName>
</protein>
<dbReference type="EMBL" id="BPLR01004170">
    <property type="protein sequence ID" value="GIX92896.1"/>
    <property type="molecule type" value="Genomic_DNA"/>
</dbReference>
<organism evidence="1 2">
    <name type="scientific">Caerostris extrusa</name>
    <name type="common">Bark spider</name>
    <name type="synonym">Caerostris bankana</name>
    <dbReference type="NCBI Taxonomy" id="172846"/>
    <lineage>
        <taxon>Eukaryota</taxon>
        <taxon>Metazoa</taxon>
        <taxon>Ecdysozoa</taxon>
        <taxon>Arthropoda</taxon>
        <taxon>Chelicerata</taxon>
        <taxon>Arachnida</taxon>
        <taxon>Araneae</taxon>
        <taxon>Araneomorphae</taxon>
        <taxon>Entelegynae</taxon>
        <taxon>Araneoidea</taxon>
        <taxon>Araneidae</taxon>
        <taxon>Caerostris</taxon>
    </lineage>
</organism>
<proteinExistence type="predicted"/>
<gene>
    <name evidence="1" type="ORF">CEXT_105741</name>
</gene>
<evidence type="ECO:0000313" key="1">
    <source>
        <dbReference type="EMBL" id="GIX92896.1"/>
    </source>
</evidence>
<comment type="caution">
    <text evidence="1">The sequence shown here is derived from an EMBL/GenBank/DDBJ whole genome shotgun (WGS) entry which is preliminary data.</text>
</comment>